<accession>A0A931AS12</accession>
<dbReference type="AlphaFoldDB" id="A0A931AS12"/>
<organism evidence="2 3">
    <name type="scientific">Halonatronomonas betaini</name>
    <dbReference type="NCBI Taxonomy" id="2778430"/>
    <lineage>
        <taxon>Bacteria</taxon>
        <taxon>Bacillati</taxon>
        <taxon>Bacillota</taxon>
        <taxon>Clostridia</taxon>
        <taxon>Halanaerobiales</taxon>
        <taxon>Halarsenatibacteraceae</taxon>
        <taxon>Halonatronomonas</taxon>
    </lineage>
</organism>
<evidence type="ECO:0000313" key="3">
    <source>
        <dbReference type="Proteomes" id="UP000621436"/>
    </source>
</evidence>
<comment type="caution">
    <text evidence="2">The sequence shown here is derived from an EMBL/GenBank/DDBJ whole genome shotgun (WGS) entry which is preliminary data.</text>
</comment>
<dbReference type="EMBL" id="JADPIE010000004">
    <property type="protein sequence ID" value="MBF8437074.1"/>
    <property type="molecule type" value="Genomic_DNA"/>
</dbReference>
<dbReference type="InterPro" id="IPR001830">
    <property type="entry name" value="Glyco_trans_20"/>
</dbReference>
<dbReference type="PANTHER" id="PTHR10788:SF106">
    <property type="entry name" value="BCDNA.GH08860"/>
    <property type="match status" value="1"/>
</dbReference>
<dbReference type="RefSeq" id="WP_270454009.1">
    <property type="nucleotide sequence ID" value="NZ_JADPIE010000004.1"/>
</dbReference>
<protein>
    <submittedName>
        <fullName evidence="2">Trehalose-6-phosphate synthase</fullName>
    </submittedName>
</protein>
<reference evidence="2" key="1">
    <citation type="submission" date="2020-11" db="EMBL/GenBank/DDBJ databases">
        <title>Halonatronomonas betainensis gen. nov., sp. nov. a novel haloalkaliphilic representative of the family Halanaerobiacae capable of betaine degradation.</title>
        <authorList>
            <person name="Boltyanskaya Y."/>
            <person name="Kevbrin V."/>
            <person name="Detkova E."/>
            <person name="Grouzdev D.S."/>
            <person name="Koziaeva V."/>
            <person name="Zhilina T."/>
        </authorList>
    </citation>
    <scope>NUCLEOTIDE SEQUENCE</scope>
    <source>
        <strain evidence="2">Z-7014</strain>
    </source>
</reference>
<dbReference type="Proteomes" id="UP000621436">
    <property type="component" value="Unassembled WGS sequence"/>
</dbReference>
<proteinExistence type="inferred from homology"/>
<keyword evidence="3" id="KW-1185">Reference proteome</keyword>
<dbReference type="GO" id="GO:0003825">
    <property type="term" value="F:alpha,alpha-trehalose-phosphate synthase (UDP-forming) activity"/>
    <property type="evidence" value="ECO:0007669"/>
    <property type="project" value="TreeGrafter"/>
</dbReference>
<evidence type="ECO:0000313" key="2">
    <source>
        <dbReference type="EMBL" id="MBF8437074.1"/>
    </source>
</evidence>
<dbReference type="GO" id="GO:0005992">
    <property type="term" value="P:trehalose biosynthetic process"/>
    <property type="evidence" value="ECO:0007669"/>
    <property type="project" value="InterPro"/>
</dbReference>
<comment type="similarity">
    <text evidence="1">Belongs to the glycosyltransferase 20 family.</text>
</comment>
<dbReference type="SUPFAM" id="SSF53756">
    <property type="entry name" value="UDP-Glycosyltransferase/glycogen phosphorylase"/>
    <property type="match status" value="1"/>
</dbReference>
<dbReference type="PANTHER" id="PTHR10788">
    <property type="entry name" value="TREHALOSE-6-PHOSPHATE SYNTHASE"/>
    <property type="match status" value="1"/>
</dbReference>
<gene>
    <name evidence="2" type="ORF">I0Q91_08295</name>
</gene>
<evidence type="ECO:0000256" key="1">
    <source>
        <dbReference type="ARBA" id="ARBA00008799"/>
    </source>
</evidence>
<dbReference type="Gene3D" id="3.40.50.2000">
    <property type="entry name" value="Glycogen Phosphorylase B"/>
    <property type="match status" value="2"/>
</dbReference>
<dbReference type="Pfam" id="PF00982">
    <property type="entry name" value="Glyco_transf_20"/>
    <property type="match status" value="1"/>
</dbReference>
<name>A0A931AS12_9FIRM</name>
<dbReference type="CDD" id="cd03788">
    <property type="entry name" value="GT20_TPS"/>
    <property type="match status" value="1"/>
</dbReference>
<sequence length="475" mass="54799">MIKKSLIMISNAEPYAHKYENNKIIQEKQPGGLTTGLDPLMQDLDKSIWVAWARGEADFEVTDNDNSIKVPDENGYKLKRINLDKTEENGFYYGFSNQTLWPICHNFITKANFSPMNWKIYKEVNKKYARAALAEINGNEMIWVQDYQLSLVPKFIRDERPDTKIAHFWHIPWPPAEIFNTIPWRREILEGLLSNDLIGFHTEEQAINFMETARKNGSEIKYEEGSDLIGFIKQDNHKTRIVALPLGIDFTGLNKKAQSKEIIGKARDLKKYYSASRLLVAVDRLDYTKGIIQRLQAIDRLLEKHPEYKEEITLIQRIAPSRVHISEYEEMENEIDRTIGDINGRYQTADWQPIVYYKGAVPQDELLPYFLAADAALITPLIDGLNLVSKEYIAVKENGQLILSEFAGAANQLEGAVLTNPYDVDATAEAIAKAISSKEKVKEARYQQMSKIAKNQDINWWRDKFLKIWNDIYEK</sequence>